<comment type="caution">
    <text evidence="1">The sequence shown here is derived from an EMBL/GenBank/DDBJ whole genome shotgun (WGS) entry which is preliminary data.</text>
</comment>
<dbReference type="Proteomes" id="UP000321863">
    <property type="component" value="Unassembled WGS sequence"/>
</dbReference>
<dbReference type="AlphaFoldDB" id="A0A511YLE0"/>
<dbReference type="EMBL" id="BJYJ01000007">
    <property type="protein sequence ID" value="GEN76025.1"/>
    <property type="molecule type" value="Genomic_DNA"/>
</dbReference>
<reference evidence="1 2" key="1">
    <citation type="submission" date="2019-07" db="EMBL/GenBank/DDBJ databases">
        <title>Whole genome shotgun sequence of Chryseobacterium hagamense NBRC 105253.</title>
        <authorList>
            <person name="Hosoyama A."/>
            <person name="Uohara A."/>
            <person name="Ohji S."/>
            <person name="Ichikawa N."/>
        </authorList>
    </citation>
    <scope>NUCLEOTIDE SEQUENCE [LARGE SCALE GENOMIC DNA]</scope>
    <source>
        <strain evidence="1 2">NBRC 105253</strain>
    </source>
</reference>
<protein>
    <submittedName>
        <fullName evidence="1">Uncharacterized protein</fullName>
    </submittedName>
</protein>
<gene>
    <name evidence="1" type="ORF">CHA01nite_17650</name>
</gene>
<name>A0A511YLE0_9FLAO</name>
<dbReference type="OrthoDB" id="1445801at2"/>
<accession>A0A511YLE0</accession>
<evidence type="ECO:0000313" key="1">
    <source>
        <dbReference type="EMBL" id="GEN76025.1"/>
    </source>
</evidence>
<evidence type="ECO:0000313" key="2">
    <source>
        <dbReference type="Proteomes" id="UP000321863"/>
    </source>
</evidence>
<keyword evidence="2" id="KW-1185">Reference proteome</keyword>
<sequence>MKIELKPEFSIEYDEFPEMIEVDIDENSSSIGQLIDKIHEQTNIPANVELKWEDFIEKISCTYYVIEKGEYDDYLRITDMEEKISKFPRHGQDGAMIIVIDGRTRLVN</sequence>
<organism evidence="1 2">
    <name type="scientific">Chryseobacterium hagamense</name>
    <dbReference type="NCBI Taxonomy" id="395935"/>
    <lineage>
        <taxon>Bacteria</taxon>
        <taxon>Pseudomonadati</taxon>
        <taxon>Bacteroidota</taxon>
        <taxon>Flavobacteriia</taxon>
        <taxon>Flavobacteriales</taxon>
        <taxon>Weeksellaceae</taxon>
        <taxon>Chryseobacterium group</taxon>
        <taxon>Chryseobacterium</taxon>
    </lineage>
</organism>
<dbReference type="RefSeq" id="WP_146940959.1">
    <property type="nucleotide sequence ID" value="NZ_BJYJ01000007.1"/>
</dbReference>
<proteinExistence type="predicted"/>